<evidence type="ECO:0000313" key="1">
    <source>
        <dbReference type="EMBL" id="JAD53076.1"/>
    </source>
</evidence>
<organism evidence="1">
    <name type="scientific">Arundo donax</name>
    <name type="common">Giant reed</name>
    <name type="synonym">Donax arundinaceus</name>
    <dbReference type="NCBI Taxonomy" id="35708"/>
    <lineage>
        <taxon>Eukaryota</taxon>
        <taxon>Viridiplantae</taxon>
        <taxon>Streptophyta</taxon>
        <taxon>Embryophyta</taxon>
        <taxon>Tracheophyta</taxon>
        <taxon>Spermatophyta</taxon>
        <taxon>Magnoliopsida</taxon>
        <taxon>Liliopsida</taxon>
        <taxon>Poales</taxon>
        <taxon>Poaceae</taxon>
        <taxon>PACMAD clade</taxon>
        <taxon>Arundinoideae</taxon>
        <taxon>Arundineae</taxon>
        <taxon>Arundo</taxon>
    </lineage>
</organism>
<dbReference type="EMBL" id="GBRH01244819">
    <property type="protein sequence ID" value="JAD53076.1"/>
    <property type="molecule type" value="Transcribed_RNA"/>
</dbReference>
<accession>A0A0A9APN6</accession>
<sequence>MKYLQRKRFFHLERLCSSPSNVGFKIFSSFPNDIINCNTAALSKAMAGYPLKKFFIFFL</sequence>
<reference evidence="1" key="1">
    <citation type="submission" date="2014-09" db="EMBL/GenBank/DDBJ databases">
        <authorList>
            <person name="Magalhaes I.L.F."/>
            <person name="Oliveira U."/>
            <person name="Santos F.R."/>
            <person name="Vidigal T.H.D.A."/>
            <person name="Brescovit A.D."/>
            <person name="Santos A.J."/>
        </authorList>
    </citation>
    <scope>NUCLEOTIDE SEQUENCE</scope>
    <source>
        <tissue evidence="1">Shoot tissue taken approximately 20 cm above the soil surface</tissue>
    </source>
</reference>
<dbReference type="AlphaFoldDB" id="A0A0A9APN6"/>
<protein>
    <submittedName>
        <fullName evidence="1">Uncharacterized protein</fullName>
    </submittedName>
</protein>
<name>A0A0A9APN6_ARUDO</name>
<reference evidence="1" key="2">
    <citation type="journal article" date="2015" name="Data Brief">
        <title>Shoot transcriptome of the giant reed, Arundo donax.</title>
        <authorList>
            <person name="Barrero R.A."/>
            <person name="Guerrero F.D."/>
            <person name="Moolhuijzen P."/>
            <person name="Goolsby J.A."/>
            <person name="Tidwell J."/>
            <person name="Bellgard S.E."/>
            <person name="Bellgard M.I."/>
        </authorList>
    </citation>
    <scope>NUCLEOTIDE SEQUENCE</scope>
    <source>
        <tissue evidence="1">Shoot tissue taken approximately 20 cm above the soil surface</tissue>
    </source>
</reference>
<proteinExistence type="predicted"/>